<evidence type="ECO:0008006" key="4">
    <source>
        <dbReference type="Google" id="ProtNLM"/>
    </source>
</evidence>
<evidence type="ECO:0000313" key="3">
    <source>
        <dbReference type="Proteomes" id="UP001149400"/>
    </source>
</evidence>
<gene>
    <name evidence="2" type="ORF">LRP50_24780</name>
</gene>
<comment type="caution">
    <text evidence="2">The sequence shown here is derived from an EMBL/GenBank/DDBJ whole genome shotgun (WGS) entry which is preliminary data.</text>
</comment>
<keyword evidence="1" id="KW-0472">Membrane</keyword>
<proteinExistence type="predicted"/>
<keyword evidence="1" id="KW-0812">Transmembrane</keyword>
<keyword evidence="1" id="KW-1133">Transmembrane helix</keyword>
<dbReference type="RefSeq" id="WP_274167071.1">
    <property type="nucleotide sequence ID" value="NZ_JAJUBC010000053.1"/>
</dbReference>
<dbReference type="EMBL" id="JAJUBC010000053">
    <property type="protein sequence ID" value="MDD1796340.1"/>
    <property type="molecule type" value="Genomic_DNA"/>
</dbReference>
<accession>A0ABT5R7U7</accession>
<keyword evidence="3" id="KW-1185">Reference proteome</keyword>
<dbReference type="Proteomes" id="UP001149400">
    <property type="component" value="Unassembled WGS sequence"/>
</dbReference>
<protein>
    <recommendedName>
        <fullName evidence="4">DUF304 domain-containing protein</fullName>
    </recommendedName>
</protein>
<name>A0ABT5R7U7_9GAMM</name>
<reference evidence="2" key="1">
    <citation type="submission" date="2021-12" db="EMBL/GenBank/DDBJ databases">
        <title>Enterovibrio ZSDZ35 sp. nov. and Enterovibrio ZSDZ42 sp. nov., isolated from coastal seawater in Qingdao.</title>
        <authorList>
            <person name="Zhang P."/>
        </authorList>
    </citation>
    <scope>NUCLEOTIDE SEQUENCE</scope>
    <source>
        <strain evidence="2">ZSDZ42</strain>
    </source>
</reference>
<evidence type="ECO:0000256" key="1">
    <source>
        <dbReference type="SAM" id="Phobius"/>
    </source>
</evidence>
<evidence type="ECO:0000313" key="2">
    <source>
        <dbReference type="EMBL" id="MDD1796340.1"/>
    </source>
</evidence>
<sequence length="157" mass="17598">MKKYISPTTNESLVRLLVPTSGLLASVYFLLSASYLLSLSSLLISVVFFWKSKHNLILLNTKYPPSKTNFHNCKNAAIIYGWHTVSEIDMVKLEFETNASLSSWGELITVLFTSSGILINSRPSPLRRPSLITMGRNKNNLQKLIATLEDNTHSLPD</sequence>
<organism evidence="2 3">
    <name type="scientific">Enterovibrio gelatinilyticus</name>
    <dbReference type="NCBI Taxonomy" id="2899819"/>
    <lineage>
        <taxon>Bacteria</taxon>
        <taxon>Pseudomonadati</taxon>
        <taxon>Pseudomonadota</taxon>
        <taxon>Gammaproteobacteria</taxon>
        <taxon>Vibrionales</taxon>
        <taxon>Vibrionaceae</taxon>
        <taxon>Enterovibrio</taxon>
    </lineage>
</organism>
<feature type="transmembrane region" description="Helical" evidence="1">
    <location>
        <begin position="27"/>
        <end position="50"/>
    </location>
</feature>